<proteinExistence type="predicted"/>
<dbReference type="Proteomes" id="UP000216151">
    <property type="component" value="Unassembled WGS sequence"/>
</dbReference>
<name>A0A269Y134_9PROT</name>
<reference evidence="1 2" key="1">
    <citation type="submission" date="2017-04" db="EMBL/GenBank/DDBJ databases">
        <title>Kefir bacterial isolates.</title>
        <authorList>
            <person name="Kim Y."/>
            <person name="Blasche S."/>
            <person name="Patil K.R."/>
        </authorList>
    </citation>
    <scope>NUCLEOTIDE SEQUENCE [LARGE SCALE GENOMIC DNA]</scope>
    <source>
        <strain evidence="1 2">KR</strain>
    </source>
</reference>
<comment type="caution">
    <text evidence="1">The sequence shown here is derived from an EMBL/GenBank/DDBJ whole genome shotgun (WGS) entry which is preliminary data.</text>
</comment>
<gene>
    <name evidence="1" type="ORF">B8X00_00640</name>
</gene>
<evidence type="ECO:0000313" key="1">
    <source>
        <dbReference type="EMBL" id="PAK79254.1"/>
    </source>
</evidence>
<organism evidence="1 2">
    <name type="scientific">Acetobacter fabarum</name>
    <dbReference type="NCBI Taxonomy" id="483199"/>
    <lineage>
        <taxon>Bacteria</taxon>
        <taxon>Pseudomonadati</taxon>
        <taxon>Pseudomonadota</taxon>
        <taxon>Alphaproteobacteria</taxon>
        <taxon>Acetobacterales</taxon>
        <taxon>Acetobacteraceae</taxon>
        <taxon>Acetobacter</taxon>
    </lineage>
</organism>
<evidence type="ECO:0000313" key="2">
    <source>
        <dbReference type="Proteomes" id="UP000216151"/>
    </source>
</evidence>
<dbReference type="AlphaFoldDB" id="A0A269Y134"/>
<sequence length="158" mass="17219">MSASRFSFTLPTAVLLSAISLLAVAVPLRPALAGEFTVTDGKADMEISEVSRIYLDGKLVSEFRLDDATRHKTVRIPTPLGRVDHTYTLCGEITIRTADGRTETHEVSSNGILHNPDGHHFYAFGSYGFKDFFLLDPQAPQVAERLPGRGEVCSAPIS</sequence>
<keyword evidence="2" id="KW-1185">Reference proteome</keyword>
<dbReference type="OrthoDB" id="7271334at2"/>
<accession>A0A269Y134</accession>
<dbReference type="EMBL" id="NCXK01000001">
    <property type="protein sequence ID" value="PAK79254.1"/>
    <property type="molecule type" value="Genomic_DNA"/>
</dbReference>
<protein>
    <submittedName>
        <fullName evidence="1">Uncharacterized protein</fullName>
    </submittedName>
</protein>